<protein>
    <submittedName>
        <fullName evidence="2">Uncharacterized protein</fullName>
    </submittedName>
</protein>
<accession>A0A0T5NWI8</accession>
<dbReference type="AlphaFoldDB" id="A0A0T5NWI8"/>
<comment type="caution">
    <text evidence="2">The sequence shown here is derived from an EMBL/GenBank/DDBJ whole genome shotgun (WGS) entry which is preliminary data.</text>
</comment>
<name>A0A0T5NWI8_9RHOB</name>
<dbReference type="EMBL" id="LAXJ01000007">
    <property type="protein sequence ID" value="KRS13126.1"/>
    <property type="molecule type" value="Genomic_DNA"/>
</dbReference>
<gene>
    <name evidence="2" type="ORF">XM53_08235</name>
</gene>
<evidence type="ECO:0000256" key="1">
    <source>
        <dbReference type="SAM" id="MobiDB-lite"/>
    </source>
</evidence>
<evidence type="ECO:0000313" key="2">
    <source>
        <dbReference type="EMBL" id="KRS13126.1"/>
    </source>
</evidence>
<dbReference type="PATRIC" id="fig|1641875.4.peg.4047"/>
<organism evidence="2 3">
    <name type="scientific">Roseovarius atlanticus</name>
    <dbReference type="NCBI Taxonomy" id="1641875"/>
    <lineage>
        <taxon>Bacteria</taxon>
        <taxon>Pseudomonadati</taxon>
        <taxon>Pseudomonadota</taxon>
        <taxon>Alphaproteobacteria</taxon>
        <taxon>Rhodobacterales</taxon>
        <taxon>Roseobacteraceae</taxon>
        <taxon>Roseovarius</taxon>
    </lineage>
</organism>
<proteinExistence type="predicted"/>
<feature type="compositionally biased region" description="Acidic residues" evidence="1">
    <location>
        <begin position="42"/>
        <end position="60"/>
    </location>
</feature>
<feature type="region of interest" description="Disordered" evidence="1">
    <location>
        <begin position="1"/>
        <end position="85"/>
    </location>
</feature>
<evidence type="ECO:0000313" key="3">
    <source>
        <dbReference type="Proteomes" id="UP000051295"/>
    </source>
</evidence>
<sequence length="85" mass="9489">MLSSAVMADDTGASDPKRPMTSDQIQLNAAGFLFDDSLREDGNEDREDVGENDDEEDQTDDDRIKDRETSKDDNGQEDEADEDDD</sequence>
<feature type="compositionally biased region" description="Acidic residues" evidence="1">
    <location>
        <begin position="75"/>
        <end position="85"/>
    </location>
</feature>
<feature type="compositionally biased region" description="Basic and acidic residues" evidence="1">
    <location>
        <begin position="61"/>
        <end position="74"/>
    </location>
</feature>
<keyword evidence="3" id="KW-1185">Reference proteome</keyword>
<dbReference type="Proteomes" id="UP000051295">
    <property type="component" value="Unassembled WGS sequence"/>
</dbReference>
<reference evidence="2 3" key="1">
    <citation type="submission" date="2015-04" db="EMBL/GenBank/DDBJ databases">
        <title>The draft genome sequence of Roseovarius sp.R12b.</title>
        <authorList>
            <person name="Li G."/>
            <person name="Lai Q."/>
            <person name="Shao Z."/>
            <person name="Yan P."/>
        </authorList>
    </citation>
    <scope>NUCLEOTIDE SEQUENCE [LARGE SCALE GENOMIC DNA]</scope>
    <source>
        <strain evidence="2 3">R12B</strain>
    </source>
</reference>